<dbReference type="InterPro" id="IPR036852">
    <property type="entry name" value="Peptidase_S8/S53_dom_sf"/>
</dbReference>
<dbReference type="PRINTS" id="PR00723">
    <property type="entry name" value="SUBTILISIN"/>
</dbReference>
<evidence type="ECO:0000256" key="1">
    <source>
        <dbReference type="ARBA" id="ARBA00011073"/>
    </source>
</evidence>
<dbReference type="PANTHER" id="PTHR43806">
    <property type="entry name" value="PEPTIDASE S8"/>
    <property type="match status" value="1"/>
</dbReference>
<dbReference type="CDD" id="cd04847">
    <property type="entry name" value="Peptidases_S8_Subtilisin_like_2"/>
    <property type="match status" value="1"/>
</dbReference>
<keyword evidence="4 5" id="KW-0720">Serine protease</keyword>
<dbReference type="Gene3D" id="3.40.50.200">
    <property type="entry name" value="Peptidase S8/S53 domain"/>
    <property type="match status" value="1"/>
</dbReference>
<dbReference type="Proteomes" id="UP001464923">
    <property type="component" value="Unassembled WGS sequence"/>
</dbReference>
<proteinExistence type="inferred from homology"/>
<dbReference type="PANTHER" id="PTHR43806:SF11">
    <property type="entry name" value="CEREVISIN-RELATED"/>
    <property type="match status" value="1"/>
</dbReference>
<dbReference type="InterPro" id="IPR050131">
    <property type="entry name" value="Peptidase_S8_subtilisin-like"/>
</dbReference>
<evidence type="ECO:0000256" key="3">
    <source>
        <dbReference type="ARBA" id="ARBA00022801"/>
    </source>
</evidence>
<keyword evidence="3 5" id="KW-0378">Hydrolase</keyword>
<protein>
    <submittedName>
        <fullName evidence="7">S8 family peptidase</fullName>
    </submittedName>
</protein>
<keyword evidence="8" id="KW-1185">Reference proteome</keyword>
<dbReference type="SUPFAM" id="SSF52743">
    <property type="entry name" value="Subtilisin-like"/>
    <property type="match status" value="1"/>
</dbReference>
<evidence type="ECO:0000313" key="8">
    <source>
        <dbReference type="Proteomes" id="UP001464923"/>
    </source>
</evidence>
<reference evidence="7 8" key="1">
    <citation type="submission" date="2024-03" db="EMBL/GenBank/DDBJ databases">
        <title>Draft genome sequence of Pseudonocardia tropica JCM 19149.</title>
        <authorList>
            <person name="Butdee W."/>
            <person name="Duangmal K."/>
        </authorList>
    </citation>
    <scope>NUCLEOTIDE SEQUENCE [LARGE SCALE GENOMIC DNA]</scope>
    <source>
        <strain evidence="7 8">JCM 19149</strain>
    </source>
</reference>
<dbReference type="InterPro" id="IPR034074">
    <property type="entry name" value="Y4bN_pept_dom"/>
</dbReference>
<dbReference type="InterPro" id="IPR015500">
    <property type="entry name" value="Peptidase_S8_subtilisin-rel"/>
</dbReference>
<feature type="active site" description="Charge relay system" evidence="5">
    <location>
        <position position="235"/>
    </location>
</feature>
<evidence type="ECO:0000256" key="2">
    <source>
        <dbReference type="ARBA" id="ARBA00022670"/>
    </source>
</evidence>
<comment type="similarity">
    <text evidence="1 5">Belongs to the peptidase S8 family.</text>
</comment>
<feature type="active site" description="Charge relay system" evidence="5">
    <location>
        <position position="505"/>
    </location>
</feature>
<name>A0ABV1K2M7_9PSEU</name>
<comment type="caution">
    <text evidence="7">The sequence shown here is derived from an EMBL/GenBank/DDBJ whole genome shotgun (WGS) entry which is preliminary data.</text>
</comment>
<dbReference type="RefSeq" id="WP_345648614.1">
    <property type="nucleotide sequence ID" value="NZ_BAABLY010000057.1"/>
</dbReference>
<dbReference type="InterPro" id="IPR000209">
    <property type="entry name" value="Peptidase_S8/S53_dom"/>
</dbReference>
<evidence type="ECO:0000313" key="7">
    <source>
        <dbReference type="EMBL" id="MEQ3542496.1"/>
    </source>
</evidence>
<evidence type="ECO:0000259" key="6">
    <source>
        <dbReference type="Pfam" id="PF00082"/>
    </source>
</evidence>
<sequence>MRQKAVTVLDEFKRRPPTLGVNPDLVLVLQTNRKVALEDLDKAGLSTLEVLGDRTLVAFSEDAALTKFLAQNAAYASGSPGLTKGGFEKKAAYQDLFDALEDIRLLEPADVLTDRARKAIELNAPSSAVRFDIQCWCSDDRDEAQRRQRETRSAIEAAGGVVLDSFLRPSVGASIICADVPAGRILALADVDRVRRIDTIPVPDLTVVEFVQAQPGSLPQVQPPDDEAPVVAVVDSGVRSGHPLLAPAIIGVEYLGAGLGDGSDESGHGTLVASLALFGSLEERISSGRELVPAGRLLSIRVLDDKNGFPDGATWYRTLLDALNLAVEGGAIVINLSLGDLRNPYSGPRPTSLGALVDEFARDNNVVIVVSAGNYSTIEWFGEELSNGTYPERILAETDGGILDPAASALALTVGALCVDERQGVEPARIRASIVPVGAEGSPSPYTRIGPGVGGAIKPELCAPGGSIAFDTELNRPARGDLRVQVVGAGGERPERLLATGAGTSFAAPLVSHAVLRAMQAYPSLNANSARALVLLSAGAVTPIFGDERVSEFETLRRFTGFGRVSAERAEASTDHRAVLLAETSIDVDGVQVYKVRLPQTFFESGGQSRITIALTYDPLVRPTRLDYMSSRMSVFGFFGVSHEEVALQFAKLAKAEKESSVDEAGENERFPTW</sequence>
<dbReference type="PROSITE" id="PS51892">
    <property type="entry name" value="SUBTILASE"/>
    <property type="match status" value="1"/>
</dbReference>
<dbReference type="EMBL" id="JBEDNP010000049">
    <property type="protein sequence ID" value="MEQ3542496.1"/>
    <property type="molecule type" value="Genomic_DNA"/>
</dbReference>
<feature type="domain" description="Peptidase S8/S53" evidence="6">
    <location>
        <begin position="228"/>
        <end position="547"/>
    </location>
</feature>
<keyword evidence="2 5" id="KW-0645">Protease</keyword>
<gene>
    <name evidence="7" type="ORF">WHI96_27165</name>
</gene>
<feature type="active site" description="Charge relay system" evidence="5">
    <location>
        <position position="268"/>
    </location>
</feature>
<accession>A0ABV1K2M7</accession>
<evidence type="ECO:0000256" key="4">
    <source>
        <dbReference type="ARBA" id="ARBA00022825"/>
    </source>
</evidence>
<organism evidence="7 8">
    <name type="scientific">Pseudonocardia tropica</name>
    <dbReference type="NCBI Taxonomy" id="681289"/>
    <lineage>
        <taxon>Bacteria</taxon>
        <taxon>Bacillati</taxon>
        <taxon>Actinomycetota</taxon>
        <taxon>Actinomycetes</taxon>
        <taxon>Pseudonocardiales</taxon>
        <taxon>Pseudonocardiaceae</taxon>
        <taxon>Pseudonocardia</taxon>
    </lineage>
</organism>
<dbReference type="Pfam" id="PF00082">
    <property type="entry name" value="Peptidase_S8"/>
    <property type="match status" value="1"/>
</dbReference>
<evidence type="ECO:0000256" key="5">
    <source>
        <dbReference type="PROSITE-ProRule" id="PRU01240"/>
    </source>
</evidence>